<evidence type="ECO:0000313" key="2">
    <source>
        <dbReference type="Proteomes" id="UP000299102"/>
    </source>
</evidence>
<organism evidence="1 2">
    <name type="scientific">Eumeta variegata</name>
    <name type="common">Bagworm moth</name>
    <name type="synonym">Eumeta japonica</name>
    <dbReference type="NCBI Taxonomy" id="151549"/>
    <lineage>
        <taxon>Eukaryota</taxon>
        <taxon>Metazoa</taxon>
        <taxon>Ecdysozoa</taxon>
        <taxon>Arthropoda</taxon>
        <taxon>Hexapoda</taxon>
        <taxon>Insecta</taxon>
        <taxon>Pterygota</taxon>
        <taxon>Neoptera</taxon>
        <taxon>Endopterygota</taxon>
        <taxon>Lepidoptera</taxon>
        <taxon>Glossata</taxon>
        <taxon>Ditrysia</taxon>
        <taxon>Tineoidea</taxon>
        <taxon>Psychidae</taxon>
        <taxon>Oiketicinae</taxon>
        <taxon>Eumeta</taxon>
    </lineage>
</organism>
<sequence>MLGSRWRSPPMDARNFRGNISALSASWVRTGYLIEKRPMEGTVGITHETLPLCHESVAKAFRNAGEKKVGSRGIESAHCIIRRQFRGAVS</sequence>
<protein>
    <submittedName>
        <fullName evidence="1">Uncharacterized protein</fullName>
    </submittedName>
</protein>
<comment type="caution">
    <text evidence="1">The sequence shown here is derived from an EMBL/GenBank/DDBJ whole genome shotgun (WGS) entry which is preliminary data.</text>
</comment>
<reference evidence="1 2" key="1">
    <citation type="journal article" date="2019" name="Commun. Biol.">
        <title>The bagworm genome reveals a unique fibroin gene that provides high tensile strength.</title>
        <authorList>
            <person name="Kono N."/>
            <person name="Nakamura H."/>
            <person name="Ohtoshi R."/>
            <person name="Tomita M."/>
            <person name="Numata K."/>
            <person name="Arakawa K."/>
        </authorList>
    </citation>
    <scope>NUCLEOTIDE SEQUENCE [LARGE SCALE GENOMIC DNA]</scope>
</reference>
<dbReference type="Proteomes" id="UP000299102">
    <property type="component" value="Unassembled WGS sequence"/>
</dbReference>
<dbReference type="AlphaFoldDB" id="A0A4C2A7K3"/>
<accession>A0A4C2A7K3</accession>
<dbReference type="EMBL" id="BGZK01002814">
    <property type="protein sequence ID" value="GBP96636.1"/>
    <property type="molecule type" value="Genomic_DNA"/>
</dbReference>
<evidence type="ECO:0000313" key="1">
    <source>
        <dbReference type="EMBL" id="GBP96636.1"/>
    </source>
</evidence>
<gene>
    <name evidence="1" type="ORF">EVAR_28655_1</name>
</gene>
<proteinExistence type="predicted"/>
<keyword evidence="2" id="KW-1185">Reference proteome</keyword>
<name>A0A4C2A7K3_EUMVA</name>